<keyword evidence="2" id="KW-0433">Leucine-rich repeat</keyword>
<evidence type="ECO:0000256" key="8">
    <source>
        <dbReference type="ARBA" id="ARBA00023157"/>
    </source>
</evidence>
<dbReference type="EMBL" id="KN716808">
    <property type="protein sequence ID" value="KJH41520.1"/>
    <property type="molecule type" value="Genomic_DNA"/>
</dbReference>
<dbReference type="Proteomes" id="UP000053766">
    <property type="component" value="Unassembled WGS sequence"/>
</dbReference>
<dbReference type="SUPFAM" id="SSF52058">
    <property type="entry name" value="L domain-like"/>
    <property type="match status" value="1"/>
</dbReference>
<evidence type="ECO:0000256" key="9">
    <source>
        <dbReference type="SAM" id="SignalP"/>
    </source>
</evidence>
<evidence type="ECO:0000256" key="2">
    <source>
        <dbReference type="ARBA" id="ARBA00022614"/>
    </source>
</evidence>
<protein>
    <submittedName>
        <fullName evidence="11">Leucine rich repeat domain protein</fullName>
    </submittedName>
</protein>
<feature type="chain" id="PRO_5002335445" evidence="9">
    <location>
        <begin position="18"/>
        <end position="125"/>
    </location>
</feature>
<gene>
    <name evidence="11" type="ORF">DICVIV_12510</name>
</gene>
<evidence type="ECO:0000313" key="12">
    <source>
        <dbReference type="Proteomes" id="UP000053766"/>
    </source>
</evidence>
<keyword evidence="5" id="KW-0130">Cell adhesion</keyword>
<proteinExistence type="predicted"/>
<accession>A0A0D8XA96</accession>
<name>A0A0D8XA96_DICVI</name>
<keyword evidence="7" id="KW-0472">Membrane</keyword>
<dbReference type="InterPro" id="IPR000372">
    <property type="entry name" value="LRRNT"/>
</dbReference>
<dbReference type="PANTHER" id="PTHR22650">
    <property type="entry name" value="GLYCOPROTEIN IB BETA"/>
    <property type="match status" value="1"/>
</dbReference>
<keyword evidence="12" id="KW-1185">Reference proteome</keyword>
<evidence type="ECO:0000256" key="1">
    <source>
        <dbReference type="ARBA" id="ARBA00004479"/>
    </source>
</evidence>
<dbReference type="Pfam" id="PF01462">
    <property type="entry name" value="LRRNT"/>
    <property type="match status" value="1"/>
</dbReference>
<feature type="signal peptide" evidence="9">
    <location>
        <begin position="1"/>
        <end position="17"/>
    </location>
</feature>
<keyword evidence="8" id="KW-1015">Disulfide bond</keyword>
<dbReference type="InterPro" id="IPR052313">
    <property type="entry name" value="GPIb-IX-V_Complex"/>
</dbReference>
<evidence type="ECO:0000256" key="6">
    <source>
        <dbReference type="ARBA" id="ARBA00022989"/>
    </source>
</evidence>
<dbReference type="InterPro" id="IPR032675">
    <property type="entry name" value="LRR_dom_sf"/>
</dbReference>
<dbReference type="STRING" id="29172.A0A0D8XA96"/>
<evidence type="ECO:0000256" key="5">
    <source>
        <dbReference type="ARBA" id="ARBA00022889"/>
    </source>
</evidence>
<dbReference type="OrthoDB" id="5867243at2759"/>
<dbReference type="SMART" id="SM00013">
    <property type="entry name" value="LRRNT"/>
    <property type="match status" value="1"/>
</dbReference>
<reference evidence="11 12" key="1">
    <citation type="submission" date="2013-11" db="EMBL/GenBank/DDBJ databases">
        <title>Draft genome of the bovine lungworm Dictyocaulus viviparus.</title>
        <authorList>
            <person name="Mitreva M."/>
        </authorList>
    </citation>
    <scope>NUCLEOTIDE SEQUENCE [LARGE SCALE GENOMIC DNA]</scope>
    <source>
        <strain evidence="11 12">HannoverDv2000</strain>
    </source>
</reference>
<keyword evidence="6" id="KW-1133">Transmembrane helix</keyword>
<comment type="subcellular location">
    <subcellularLocation>
        <location evidence="1">Membrane</location>
        <topology evidence="1">Single-pass type I membrane protein</topology>
    </subcellularLocation>
</comment>
<evidence type="ECO:0000256" key="4">
    <source>
        <dbReference type="ARBA" id="ARBA00022729"/>
    </source>
</evidence>
<reference evidence="12" key="2">
    <citation type="journal article" date="2016" name="Sci. Rep.">
        <title>Dictyocaulus viviparus genome, variome and transcriptome elucidate lungworm biology and support future intervention.</title>
        <authorList>
            <person name="McNulty S.N."/>
            <person name="Strube C."/>
            <person name="Rosa B.A."/>
            <person name="Martin J.C."/>
            <person name="Tyagi R."/>
            <person name="Choi Y.J."/>
            <person name="Wang Q."/>
            <person name="Hallsworth Pepin K."/>
            <person name="Zhang X."/>
            <person name="Ozersky P."/>
            <person name="Wilson R.K."/>
            <person name="Sternberg P.W."/>
            <person name="Gasser R.B."/>
            <person name="Mitreva M."/>
        </authorList>
    </citation>
    <scope>NUCLEOTIDE SEQUENCE [LARGE SCALE GENOMIC DNA]</scope>
    <source>
        <strain evidence="12">HannoverDv2000</strain>
    </source>
</reference>
<keyword evidence="3" id="KW-0812">Transmembrane</keyword>
<dbReference type="GO" id="GO:0016020">
    <property type="term" value="C:membrane"/>
    <property type="evidence" value="ECO:0007669"/>
    <property type="project" value="UniProtKB-SubCell"/>
</dbReference>
<dbReference type="AlphaFoldDB" id="A0A0D8XA96"/>
<evidence type="ECO:0000259" key="10">
    <source>
        <dbReference type="SMART" id="SM00013"/>
    </source>
</evidence>
<evidence type="ECO:0000313" key="11">
    <source>
        <dbReference type="EMBL" id="KJH41520.1"/>
    </source>
</evidence>
<dbReference type="Gene3D" id="3.80.10.10">
    <property type="entry name" value="Ribonuclease Inhibitor"/>
    <property type="match status" value="1"/>
</dbReference>
<dbReference type="PANTHER" id="PTHR22650:SF4">
    <property type="entry name" value="LEUCINE-RICH REPEAT AND TRANSMEMBRANE DOMAIN-CONTAINING PROTEIN 2-LIKE"/>
    <property type="match status" value="1"/>
</dbReference>
<evidence type="ECO:0000256" key="7">
    <source>
        <dbReference type="ARBA" id="ARBA00023136"/>
    </source>
</evidence>
<organism evidence="11 12">
    <name type="scientific">Dictyocaulus viviparus</name>
    <name type="common">Bovine lungworm</name>
    <dbReference type="NCBI Taxonomy" id="29172"/>
    <lineage>
        <taxon>Eukaryota</taxon>
        <taxon>Metazoa</taxon>
        <taxon>Ecdysozoa</taxon>
        <taxon>Nematoda</taxon>
        <taxon>Chromadorea</taxon>
        <taxon>Rhabditida</taxon>
        <taxon>Rhabditina</taxon>
        <taxon>Rhabditomorpha</taxon>
        <taxon>Strongyloidea</taxon>
        <taxon>Metastrongylidae</taxon>
        <taxon>Dictyocaulus</taxon>
    </lineage>
</organism>
<sequence length="125" mass="14604">MSYLLLSVLLYSNLIEALMCPIRCTCTMNIVQCTGVNLTRIPENIPTGTHRLDLQENQIEVIRRHEIRHLKQLKILWVYGFKFKWSTITFTRLKKVHSTNLNLLNDCELSRNSKNDSVLIVFQSI</sequence>
<feature type="domain" description="LRRNT" evidence="10">
    <location>
        <begin position="19"/>
        <end position="51"/>
    </location>
</feature>
<keyword evidence="4 9" id="KW-0732">Signal</keyword>
<evidence type="ECO:0000256" key="3">
    <source>
        <dbReference type="ARBA" id="ARBA00022692"/>
    </source>
</evidence>